<reference evidence="2" key="1">
    <citation type="submission" date="2020-01" db="EMBL/GenBank/DDBJ databases">
        <authorList>
            <person name="Yang Y."/>
            <person name="Kwon Y.M."/>
        </authorList>
    </citation>
    <scope>NUCLEOTIDE SEQUENCE</scope>
    <source>
        <strain evidence="2">PG104</strain>
    </source>
</reference>
<evidence type="ECO:0000259" key="1">
    <source>
        <dbReference type="Pfam" id="PF15611"/>
    </source>
</evidence>
<protein>
    <recommendedName>
        <fullName evidence="1">Zorya protein ZorC EH domain-containing protein</fullName>
    </recommendedName>
</protein>
<organism evidence="2 3">
    <name type="scientific">Falsirhodobacter algicola</name>
    <dbReference type="NCBI Taxonomy" id="2692330"/>
    <lineage>
        <taxon>Bacteria</taxon>
        <taxon>Pseudomonadati</taxon>
        <taxon>Pseudomonadota</taxon>
        <taxon>Alphaproteobacteria</taxon>
        <taxon>Rhodobacterales</taxon>
        <taxon>Paracoccaceae</taxon>
        <taxon>Falsirhodobacter</taxon>
    </lineage>
</organism>
<sequence length="445" mass="51052">MSDARAHQDTTRHRLQRLETLRTRALPPLDGIRRSVASILARWPDAVRTPEDRDREKLALNMLSRVQNWKWDDITTQRVISSAVAIFDEDRRTRMDLEPVRSFYLSEIATHEPGAFLDGMVGVYIDSFAPGTDHTRHLAKALAARSRDLGGRHRRLTDALPSLFRADDAPLELGRLMLEADDPYVSLKQIGLSSPHTSGLAKAAHRIFIELLKPNLAKPDARRQLFNWLTPENGPVLQSGAGPAVEALLSVWRDKTPPDALRNELSEQIIAAWNDPRLHSGGIWSGFDPSLRAIFLRWLTHQDMKFFCNMVTATQDSHMWPPRRNFWLKLYDDKMIDEAWVAFGAEARRYAQQNLVRGGKTNMNRRFGQQLDRGGSTSLLIMRIGNKIVVDGCHSYKTHIFRQDDINAPKLYERQYYCDDIMRSCQNSKPHNSIRNWSQWVLQNV</sequence>
<feature type="domain" description="Zorya protein ZorC EH" evidence="1">
    <location>
        <begin position="45"/>
        <end position="430"/>
    </location>
</feature>
<dbReference type="RefSeq" id="WP_211784807.1">
    <property type="nucleotide sequence ID" value="NZ_CP047289.1"/>
</dbReference>
<dbReference type="EMBL" id="CP047289">
    <property type="protein sequence ID" value="QUS35559.1"/>
    <property type="molecule type" value="Genomic_DNA"/>
</dbReference>
<dbReference type="Proteomes" id="UP000679284">
    <property type="component" value="Chromosome"/>
</dbReference>
<dbReference type="InterPro" id="IPR028943">
    <property type="entry name" value="ZorC_EH_Signature_dom"/>
</dbReference>
<evidence type="ECO:0000313" key="2">
    <source>
        <dbReference type="EMBL" id="QUS35559.1"/>
    </source>
</evidence>
<dbReference type="Pfam" id="PF15611">
    <property type="entry name" value="EH_Signature"/>
    <property type="match status" value="1"/>
</dbReference>
<accession>A0A8J8MS79</accession>
<dbReference type="KEGG" id="fap:GR316_04305"/>
<gene>
    <name evidence="2" type="ORF">GR316_04305</name>
</gene>
<proteinExistence type="predicted"/>
<name>A0A8J8MS79_9RHOB</name>
<dbReference type="AlphaFoldDB" id="A0A8J8MS79"/>
<evidence type="ECO:0000313" key="3">
    <source>
        <dbReference type="Proteomes" id="UP000679284"/>
    </source>
</evidence>
<keyword evidence="3" id="KW-1185">Reference proteome</keyword>